<feature type="region of interest" description="Disordered" evidence="4">
    <location>
        <begin position="30"/>
        <end position="63"/>
    </location>
</feature>
<name>A0A2T7PVQ2_POMCA</name>
<dbReference type="FunFam" id="4.10.960.10:FF:000001">
    <property type="entry name" value="60S ribosomal protein L3"/>
    <property type="match status" value="1"/>
</dbReference>
<dbReference type="GO" id="GO:0022625">
    <property type="term" value="C:cytosolic large ribosomal subunit"/>
    <property type="evidence" value="ECO:0007669"/>
    <property type="project" value="TreeGrafter"/>
</dbReference>
<keyword evidence="3" id="KW-0687">Ribonucleoprotein</keyword>
<dbReference type="Gene3D" id="4.10.960.10">
    <property type="entry name" value="Ribosomal protein L3, domain 3"/>
    <property type="match status" value="1"/>
</dbReference>
<dbReference type="GO" id="GO:0003735">
    <property type="term" value="F:structural constituent of ribosome"/>
    <property type="evidence" value="ECO:0007669"/>
    <property type="project" value="InterPro"/>
</dbReference>
<sequence>MNAGRQQKLTPETDYTVGKADSQVIRAVSHRKFSAPRHGSKGFLPKKRSKRHRGKVKAFPKDDPSKPVHLTAFLGYKAGMTHVVREVDRPGSKVNKKEVVEAVTIIETPPMVCVGVVGYIETPRGMRTFKTVWAEHLSEECKRRFYKNWSRSKKKAFTKYAKKWQDESGKKDIENDFNKMKKYCTVIRVIAHTQSKLLRQRQKKAHIMEIQLNGGSIPDKVEWAKAHLEKTVSVNAVFDQNELIDTIGVTKGRGVKGFNIKMAHKKLPRKTHKGLRKVACIGAWHPSRVQFSVARAGQKGYHHRTEINKKIYRIGMGIHTKDNKLVANNASTEFDPTEKTITPMGGFPHYGEVRQDYLMIKGCIIGPRKRVITLRKSLLATFRRRHIENINLKFIDTSSKWGHGRFQTLEEKRNFMGPLKKELLSQVKPEADSGFLIVGAPVMVAEDDTAAAAGKVGFTGPMTRNFLGHLLKLNHLQMMAESYTSVLEENRYTLVSKTPGSDALTVYDGDILLLQEVEQRQWMGTKVDRATGKLLYDQHGAIPSTDKMQLDGNGGLALRSLDRETEKSGSLTRKGAIRRVLKHQDSYIAAYTHVVPMKATRALPVLVLGPPSAIDALLNCVPEVASDWASVISDTHSMSSSQLFAPNGNKHNIVKWEGRPKDHNSNPYKSIFITITLSSQETLQTLREILKQKDFELDVKQESEKLREPLEFVQRAGFHMESLVITEGGYTRSSFWEDMKQKVKKVQQQIFWLEPFGKYMPFP</sequence>
<dbReference type="InterPro" id="IPR045077">
    <property type="entry name" value="L3_arc_euk"/>
</dbReference>
<dbReference type="InterPro" id="IPR009000">
    <property type="entry name" value="Transl_B-barrel_sf"/>
</dbReference>
<feature type="compositionally biased region" description="Basic residues" evidence="4">
    <location>
        <begin position="30"/>
        <end position="58"/>
    </location>
</feature>
<keyword evidence="6" id="KW-1185">Reference proteome</keyword>
<dbReference type="GO" id="GO:0006412">
    <property type="term" value="P:translation"/>
    <property type="evidence" value="ECO:0007669"/>
    <property type="project" value="InterPro"/>
</dbReference>
<dbReference type="PANTHER" id="PTHR11363:SF5">
    <property type="entry name" value="LARGE RIBOSOMAL SUBUNIT PROTEIN UL3"/>
    <property type="match status" value="1"/>
</dbReference>
<dbReference type="FunFam" id="2.40.30.10:FF:000079">
    <property type="entry name" value="60S ribosomal protein L3"/>
    <property type="match status" value="1"/>
</dbReference>
<dbReference type="PANTHER" id="PTHR11363">
    <property type="entry name" value="60S RIBOSOMAL PROTEIN L3-RELATED"/>
    <property type="match status" value="1"/>
</dbReference>
<dbReference type="Pfam" id="PF00297">
    <property type="entry name" value="Ribosomal_L3"/>
    <property type="match status" value="1"/>
</dbReference>
<evidence type="ECO:0000256" key="1">
    <source>
        <dbReference type="ARBA" id="ARBA00006540"/>
    </source>
</evidence>
<dbReference type="STRING" id="400727.A0A2T7PVQ2"/>
<dbReference type="FunFam" id="3.30.1430.10:FF:000001">
    <property type="entry name" value="60S ribosomal protein L3"/>
    <property type="match status" value="1"/>
</dbReference>
<dbReference type="InterPro" id="IPR000597">
    <property type="entry name" value="Ribosomal_uL3"/>
</dbReference>
<organism evidence="5 6">
    <name type="scientific">Pomacea canaliculata</name>
    <name type="common">Golden apple snail</name>
    <dbReference type="NCBI Taxonomy" id="400727"/>
    <lineage>
        <taxon>Eukaryota</taxon>
        <taxon>Metazoa</taxon>
        <taxon>Spiralia</taxon>
        <taxon>Lophotrochozoa</taxon>
        <taxon>Mollusca</taxon>
        <taxon>Gastropoda</taxon>
        <taxon>Caenogastropoda</taxon>
        <taxon>Architaenioglossa</taxon>
        <taxon>Ampullarioidea</taxon>
        <taxon>Ampullariidae</taxon>
        <taxon>Pomacea</taxon>
    </lineage>
</organism>
<protein>
    <recommendedName>
        <fullName evidence="7">60S ribosomal protein L3</fullName>
    </recommendedName>
</protein>
<dbReference type="Gene3D" id="3.30.1430.10">
    <property type="match status" value="1"/>
</dbReference>
<gene>
    <name evidence="5" type="ORF">C0Q70_00060</name>
</gene>
<comment type="caution">
    <text evidence="5">The sequence shown here is derived from an EMBL/GenBank/DDBJ whole genome shotgun (WGS) entry which is preliminary data.</text>
</comment>
<evidence type="ECO:0000256" key="2">
    <source>
        <dbReference type="ARBA" id="ARBA00022980"/>
    </source>
</evidence>
<proteinExistence type="inferred from homology"/>
<dbReference type="Gene3D" id="2.40.30.10">
    <property type="entry name" value="Translation factors"/>
    <property type="match status" value="1"/>
</dbReference>
<comment type="similarity">
    <text evidence="1">Belongs to the universal ribosomal protein uL3 family.</text>
</comment>
<reference evidence="5 6" key="1">
    <citation type="submission" date="2018-04" db="EMBL/GenBank/DDBJ databases">
        <title>The genome of golden apple snail Pomacea canaliculata provides insight into stress tolerance and invasive adaptation.</title>
        <authorList>
            <person name="Liu C."/>
            <person name="Liu B."/>
            <person name="Ren Y."/>
            <person name="Zhang Y."/>
            <person name="Wang H."/>
            <person name="Li S."/>
            <person name="Jiang F."/>
            <person name="Yin L."/>
            <person name="Zhang G."/>
            <person name="Qian W."/>
            <person name="Fan W."/>
        </authorList>
    </citation>
    <scope>NUCLEOTIDE SEQUENCE [LARGE SCALE GENOMIC DNA]</scope>
    <source>
        <strain evidence="5">SZHN2017</strain>
        <tissue evidence="5">Muscle</tissue>
    </source>
</reference>
<dbReference type="SUPFAM" id="SSF50447">
    <property type="entry name" value="Translation proteins"/>
    <property type="match status" value="1"/>
</dbReference>
<dbReference type="AlphaFoldDB" id="A0A2T7PVQ2"/>
<accession>A0A2T7PVQ2</accession>
<evidence type="ECO:0000256" key="4">
    <source>
        <dbReference type="SAM" id="MobiDB-lite"/>
    </source>
</evidence>
<evidence type="ECO:0008006" key="7">
    <source>
        <dbReference type="Google" id="ProtNLM"/>
    </source>
</evidence>
<dbReference type="Proteomes" id="UP000245119">
    <property type="component" value="Linkage Group LG1"/>
</dbReference>
<evidence type="ECO:0000256" key="3">
    <source>
        <dbReference type="ARBA" id="ARBA00023274"/>
    </source>
</evidence>
<evidence type="ECO:0000313" key="6">
    <source>
        <dbReference type="Proteomes" id="UP000245119"/>
    </source>
</evidence>
<dbReference type="EMBL" id="PZQS01000001">
    <property type="protein sequence ID" value="PVD37470.1"/>
    <property type="molecule type" value="Genomic_DNA"/>
</dbReference>
<dbReference type="GO" id="GO:0003723">
    <property type="term" value="F:RNA binding"/>
    <property type="evidence" value="ECO:0007669"/>
    <property type="project" value="TreeGrafter"/>
</dbReference>
<dbReference type="InterPro" id="IPR044892">
    <property type="entry name" value="Ribosomal_L3_dom_3_arc_sf"/>
</dbReference>
<evidence type="ECO:0000313" key="5">
    <source>
        <dbReference type="EMBL" id="PVD37470.1"/>
    </source>
</evidence>
<dbReference type="OrthoDB" id="10591500at2759"/>
<dbReference type="FunFam" id="2.40.30.10:FF:000351">
    <property type="entry name" value="Ribosomal protein L3"/>
    <property type="match status" value="1"/>
</dbReference>
<keyword evidence="2" id="KW-0689">Ribosomal protein</keyword>